<reference evidence="1" key="2">
    <citation type="submission" date="2021-04" db="EMBL/GenBank/DDBJ databases">
        <authorList>
            <person name="Podell S."/>
        </authorList>
    </citation>
    <scope>NUCLEOTIDE SEQUENCE</scope>
    <source>
        <strain evidence="1">Hildebrandi</strain>
    </source>
</reference>
<reference evidence="1" key="1">
    <citation type="journal article" date="2021" name="Sci. Rep.">
        <title>Diploid genomic architecture of Nitzschia inconspicua, an elite biomass production diatom.</title>
        <authorList>
            <person name="Oliver A."/>
            <person name="Podell S."/>
            <person name="Pinowska A."/>
            <person name="Traller J.C."/>
            <person name="Smith S.R."/>
            <person name="McClure R."/>
            <person name="Beliaev A."/>
            <person name="Bohutskyi P."/>
            <person name="Hill E.A."/>
            <person name="Rabines A."/>
            <person name="Zheng H."/>
            <person name="Allen L.Z."/>
            <person name="Kuo A."/>
            <person name="Grigoriev I.V."/>
            <person name="Allen A.E."/>
            <person name="Hazlebeck D."/>
            <person name="Allen E.E."/>
        </authorList>
    </citation>
    <scope>NUCLEOTIDE SEQUENCE</scope>
    <source>
        <strain evidence="1">Hildebrandi</strain>
    </source>
</reference>
<name>A0A9K3Q701_9STRA</name>
<evidence type="ECO:0008006" key="3">
    <source>
        <dbReference type="Google" id="ProtNLM"/>
    </source>
</evidence>
<accession>A0A9K3Q701</accession>
<sequence>MLVKNYCNPATTSGPALSLPHPQVCSHQSLNAPTRHGDSPIDGSPPAMKTFWDIGVTCFYVDVLTLQDGTLLATHPRRLASMLSRKSPVVVEESLECAYGISLGSGIPTRQSLPDQVNLNLVLKQGPYLTEERLLHIVHSIANLQLESNVAICVTDCELQEHEKLSALDMLDILHRHNLQVITSNHKPQSIQLLVPSFRFESSWYHEIAATPVLWRLPMTVWTVDKTDDYRYALKRNVTAIIANRPTDYSGSEKDVPVENILE</sequence>
<comment type="caution">
    <text evidence="1">The sequence shown here is derived from an EMBL/GenBank/DDBJ whole genome shotgun (WGS) entry which is preliminary data.</text>
</comment>
<proteinExistence type="predicted"/>
<keyword evidence="2" id="KW-1185">Reference proteome</keyword>
<evidence type="ECO:0000313" key="1">
    <source>
        <dbReference type="EMBL" id="KAG7373348.1"/>
    </source>
</evidence>
<protein>
    <recommendedName>
        <fullName evidence="3">Glycerophosphodiester phosphodiesterase</fullName>
    </recommendedName>
</protein>
<dbReference type="AlphaFoldDB" id="A0A9K3Q701"/>
<dbReference type="OrthoDB" id="53034at2759"/>
<dbReference type="Proteomes" id="UP000693970">
    <property type="component" value="Unassembled WGS sequence"/>
</dbReference>
<gene>
    <name evidence="1" type="ORF">IV203_034072</name>
</gene>
<organism evidence="1 2">
    <name type="scientific">Nitzschia inconspicua</name>
    <dbReference type="NCBI Taxonomy" id="303405"/>
    <lineage>
        <taxon>Eukaryota</taxon>
        <taxon>Sar</taxon>
        <taxon>Stramenopiles</taxon>
        <taxon>Ochrophyta</taxon>
        <taxon>Bacillariophyta</taxon>
        <taxon>Bacillariophyceae</taxon>
        <taxon>Bacillariophycidae</taxon>
        <taxon>Bacillariales</taxon>
        <taxon>Bacillariaceae</taxon>
        <taxon>Nitzschia</taxon>
    </lineage>
</organism>
<dbReference type="EMBL" id="JAGRRH010000002">
    <property type="protein sequence ID" value="KAG7373348.1"/>
    <property type="molecule type" value="Genomic_DNA"/>
</dbReference>
<evidence type="ECO:0000313" key="2">
    <source>
        <dbReference type="Proteomes" id="UP000693970"/>
    </source>
</evidence>